<dbReference type="Gene3D" id="2.130.10.10">
    <property type="entry name" value="YVTN repeat-like/Quinoprotein amine dehydrogenase"/>
    <property type="match status" value="2"/>
</dbReference>
<feature type="region of interest" description="Disordered" evidence="1">
    <location>
        <begin position="230"/>
        <end position="258"/>
    </location>
</feature>
<gene>
    <name evidence="4" type="ORF">ACFYTF_09550</name>
</gene>
<dbReference type="Pfam" id="PF13360">
    <property type="entry name" value="PQQ_2"/>
    <property type="match status" value="1"/>
</dbReference>
<reference evidence="4 5" key="1">
    <citation type="submission" date="2024-10" db="EMBL/GenBank/DDBJ databases">
        <title>The Natural Products Discovery Center: Release of the First 8490 Sequenced Strains for Exploring Actinobacteria Biosynthetic Diversity.</title>
        <authorList>
            <person name="Kalkreuter E."/>
            <person name="Kautsar S.A."/>
            <person name="Yang D."/>
            <person name="Bader C.D."/>
            <person name="Teijaro C.N."/>
            <person name="Fluegel L."/>
            <person name="Davis C.M."/>
            <person name="Simpson J.R."/>
            <person name="Lauterbach L."/>
            <person name="Steele A.D."/>
            <person name="Gui C."/>
            <person name="Meng S."/>
            <person name="Li G."/>
            <person name="Viehrig K."/>
            <person name="Ye F."/>
            <person name="Su P."/>
            <person name="Kiefer A.F."/>
            <person name="Nichols A."/>
            <person name="Cepeda A.J."/>
            <person name="Yan W."/>
            <person name="Fan B."/>
            <person name="Jiang Y."/>
            <person name="Adhikari A."/>
            <person name="Zheng C.-J."/>
            <person name="Schuster L."/>
            <person name="Cowan T.M."/>
            <person name="Smanski M.J."/>
            <person name="Chevrette M.G."/>
            <person name="De Carvalho L.P.S."/>
            <person name="Shen B."/>
        </authorList>
    </citation>
    <scope>NUCLEOTIDE SEQUENCE [LARGE SCALE GENOMIC DNA]</scope>
    <source>
        <strain evidence="4 5">NPDC004045</strain>
    </source>
</reference>
<keyword evidence="2" id="KW-0812">Transmembrane</keyword>
<dbReference type="RefSeq" id="WP_043656235.1">
    <property type="nucleotide sequence ID" value="NZ_JBIAMX010000004.1"/>
</dbReference>
<keyword evidence="2" id="KW-0472">Membrane</keyword>
<dbReference type="Proteomes" id="UP001601444">
    <property type="component" value="Unassembled WGS sequence"/>
</dbReference>
<feature type="domain" description="Pyrrolo-quinoline quinone repeat" evidence="3">
    <location>
        <begin position="62"/>
        <end position="150"/>
    </location>
</feature>
<sequence>MLAPERRTRADIFAAVAIAVAVAVAAIVVWARADVTGTESATAETPVTTPVAATALPSALRELWSAADTTSRRALVSGGVVVTGEDGTVSGRDPVTGEQVWWYRRDMPLCALESQFGMVIAVYRDQRGCSQVTMLDGDTGARRGARSSYSDPEITLTGDGTYLLARGAERLELWRSDLVRTLEYGYVDAPVNPRTQPRKDCELLSGASSSARLAVLERCPDDPSNRLTVLTPAPKDSTVPEEQGSHVLTEPGADSPDARVVATSDTKIAVYLPPAPATATGPETPPRLAIYDASGNPVTTHRLTAPLTKDTATTRIAATYYVFTGDGLIALSAATMDVLWSVSGVLGPPASMAGDLLVPVPDGVLALDPQTGATVTRIPVTRGDYHGGPISTAVVGTTVVERRGDRTYALG</sequence>
<protein>
    <submittedName>
        <fullName evidence="4">PQQ-binding-like beta-propeller repeat protein</fullName>
    </submittedName>
</protein>
<name>A0ABW6PLD2_9NOCA</name>
<keyword evidence="5" id="KW-1185">Reference proteome</keyword>
<evidence type="ECO:0000256" key="2">
    <source>
        <dbReference type="SAM" id="Phobius"/>
    </source>
</evidence>
<dbReference type="InterPro" id="IPR015943">
    <property type="entry name" value="WD40/YVTN_repeat-like_dom_sf"/>
</dbReference>
<evidence type="ECO:0000313" key="4">
    <source>
        <dbReference type="EMBL" id="MFF0543073.1"/>
    </source>
</evidence>
<accession>A0ABW6PLD2</accession>
<dbReference type="InterPro" id="IPR011047">
    <property type="entry name" value="Quinoprotein_ADH-like_sf"/>
</dbReference>
<proteinExistence type="predicted"/>
<evidence type="ECO:0000259" key="3">
    <source>
        <dbReference type="Pfam" id="PF13360"/>
    </source>
</evidence>
<feature type="transmembrane region" description="Helical" evidence="2">
    <location>
        <begin position="12"/>
        <end position="31"/>
    </location>
</feature>
<keyword evidence="2" id="KW-1133">Transmembrane helix</keyword>
<comment type="caution">
    <text evidence="4">The sequence shown here is derived from an EMBL/GenBank/DDBJ whole genome shotgun (WGS) entry which is preliminary data.</text>
</comment>
<dbReference type="SUPFAM" id="SSF50998">
    <property type="entry name" value="Quinoprotein alcohol dehydrogenase-like"/>
    <property type="match status" value="1"/>
</dbReference>
<dbReference type="InterPro" id="IPR002372">
    <property type="entry name" value="PQQ_rpt_dom"/>
</dbReference>
<dbReference type="EMBL" id="JBIAMX010000004">
    <property type="protein sequence ID" value="MFF0543073.1"/>
    <property type="molecule type" value="Genomic_DNA"/>
</dbReference>
<evidence type="ECO:0000313" key="5">
    <source>
        <dbReference type="Proteomes" id="UP001601444"/>
    </source>
</evidence>
<evidence type="ECO:0000256" key="1">
    <source>
        <dbReference type="SAM" id="MobiDB-lite"/>
    </source>
</evidence>
<organism evidence="4 5">
    <name type="scientific">Nocardia thailandica</name>
    <dbReference type="NCBI Taxonomy" id="257275"/>
    <lineage>
        <taxon>Bacteria</taxon>
        <taxon>Bacillati</taxon>
        <taxon>Actinomycetota</taxon>
        <taxon>Actinomycetes</taxon>
        <taxon>Mycobacteriales</taxon>
        <taxon>Nocardiaceae</taxon>
        <taxon>Nocardia</taxon>
    </lineage>
</organism>